<feature type="transmembrane region" description="Helical" evidence="1">
    <location>
        <begin position="12"/>
        <end position="35"/>
    </location>
</feature>
<dbReference type="SUPFAM" id="SSF55785">
    <property type="entry name" value="PYP-like sensor domain (PAS domain)"/>
    <property type="match status" value="2"/>
</dbReference>
<dbReference type="InterPro" id="IPR029787">
    <property type="entry name" value="Nucleotide_cyclase"/>
</dbReference>
<feature type="domain" description="PAC" evidence="3">
    <location>
        <begin position="377"/>
        <end position="429"/>
    </location>
</feature>
<dbReference type="GO" id="GO:0052621">
    <property type="term" value="F:diguanylate cyclase activity"/>
    <property type="evidence" value="ECO:0007669"/>
    <property type="project" value="UniProtKB-EC"/>
</dbReference>
<dbReference type="SMART" id="SM00267">
    <property type="entry name" value="GGDEF"/>
    <property type="match status" value="1"/>
</dbReference>
<dbReference type="NCBIfam" id="TIGR00254">
    <property type="entry name" value="GGDEF"/>
    <property type="match status" value="1"/>
</dbReference>
<keyword evidence="6" id="KW-0808">Transferase</keyword>
<dbReference type="PROSITE" id="PS50113">
    <property type="entry name" value="PAC"/>
    <property type="match status" value="1"/>
</dbReference>
<evidence type="ECO:0000259" key="4">
    <source>
        <dbReference type="PROSITE" id="PS50883"/>
    </source>
</evidence>
<dbReference type="InterPro" id="IPR000014">
    <property type="entry name" value="PAS"/>
</dbReference>
<gene>
    <name evidence="6" type="ORF">PROAA_770011</name>
</gene>
<keyword evidence="7" id="KW-1185">Reference proteome</keyword>
<protein>
    <submittedName>
        <fullName evidence="6">Putative Diguanylate cyclase</fullName>
        <ecNumber evidence="6">2.7.7.65</ecNumber>
    </submittedName>
</protein>
<dbReference type="SMART" id="SM00052">
    <property type="entry name" value="EAL"/>
    <property type="match status" value="1"/>
</dbReference>
<dbReference type="Gene3D" id="3.30.70.270">
    <property type="match status" value="1"/>
</dbReference>
<dbReference type="Proteomes" id="UP000199600">
    <property type="component" value="Unassembled WGS sequence"/>
</dbReference>
<evidence type="ECO:0000259" key="3">
    <source>
        <dbReference type="PROSITE" id="PS50113"/>
    </source>
</evidence>
<dbReference type="SMART" id="SM00086">
    <property type="entry name" value="PAC"/>
    <property type="match status" value="2"/>
</dbReference>
<dbReference type="InterPro" id="IPR043128">
    <property type="entry name" value="Rev_trsase/Diguanyl_cyclase"/>
</dbReference>
<dbReference type="InterPro" id="IPR001610">
    <property type="entry name" value="PAC"/>
</dbReference>
<dbReference type="SUPFAM" id="SSF141868">
    <property type="entry name" value="EAL domain-like"/>
    <property type="match status" value="1"/>
</dbReference>
<dbReference type="InterPro" id="IPR035919">
    <property type="entry name" value="EAL_sf"/>
</dbReference>
<dbReference type="NCBIfam" id="TIGR00229">
    <property type="entry name" value="sensory_box"/>
    <property type="match status" value="1"/>
</dbReference>
<dbReference type="Pfam" id="PF00990">
    <property type="entry name" value="GGDEF"/>
    <property type="match status" value="1"/>
</dbReference>
<dbReference type="Pfam" id="PF00563">
    <property type="entry name" value="EAL"/>
    <property type="match status" value="1"/>
</dbReference>
<dbReference type="Pfam" id="PF13426">
    <property type="entry name" value="PAS_9"/>
    <property type="match status" value="2"/>
</dbReference>
<keyword evidence="1" id="KW-0812">Transmembrane</keyword>
<dbReference type="CDD" id="cd01949">
    <property type="entry name" value="GGDEF"/>
    <property type="match status" value="1"/>
</dbReference>
<evidence type="ECO:0000256" key="1">
    <source>
        <dbReference type="SAM" id="Phobius"/>
    </source>
</evidence>
<keyword evidence="6" id="KW-0548">Nucleotidyltransferase</keyword>
<dbReference type="PANTHER" id="PTHR44757:SF2">
    <property type="entry name" value="BIOFILM ARCHITECTURE MAINTENANCE PROTEIN MBAA"/>
    <property type="match status" value="1"/>
</dbReference>
<dbReference type="EC" id="2.7.7.65" evidence="6"/>
<dbReference type="PROSITE" id="PS50112">
    <property type="entry name" value="PAS"/>
    <property type="match status" value="1"/>
</dbReference>
<dbReference type="InterPro" id="IPR000700">
    <property type="entry name" value="PAS-assoc_C"/>
</dbReference>
<dbReference type="CDD" id="cd01948">
    <property type="entry name" value="EAL"/>
    <property type="match status" value="1"/>
</dbReference>
<sequence>MPKMQPGRTSRTLTGLAAAVALAITVLPPLGLFFIQREGLIHSLEADAKVQAIVVSEIVGRNPRIWNQAHERLKEGIEPIRDNARTTRIVDDQNRLVTAVTAELKWPTIVRSDEFFDSGFAVGRVEVIASAASILQQSILAFAISATLGFLVFVPLRKMPAKALKRASESLVRGELSRSLVDGLSAGVVLTDDQLQVIAFNCSATSIAGLTQPIAPKTNLLDCFEGAIGDDGSPFAAEHWPMRLALDGGVSAGPATVGLRSSAGRPVWLSVRSMPIRHGEENENTAIVTSIEDVTEQKDNADRLLITERAVQSSHDAIMITDAELRIISVNDAFCTITGYESDEILGQIPRILQRSAQHEQDFYDGIWARLSDTGSWNGEVWDQRRNGEAYPAWLSLSEIRDPGGRLTHYVGTIFDLSERLKAEQDARRLALHDSLTGLPNRTYLRESLSQALAAAQRHEWRVGVYFIDLDHFKLINDTMGHQVGDQVLCEVARRLKSVLRDEDTVGRLAGDEFVAFTPNVDSDAAFVTVAEHVLQVMNEPFAFDNDNLFVTPSIGVVVYPDDGADIDALLSNADTAMYAAKADGRANFKFFTEEMNESGRHQIETTRAVKHALELNEFVLFYQPKVLASNYRQITGTEALIRWNHPQRGLVPPGQFIPVIEGTRLIIEVGNWVLNEALRQAREWRQQGIPVCISINVSPLQFQQQDFVPGLRRLAERHEFVAGSIRLEVTENLMLTNPEATIEKMSEIHELGFLLSLDDFGTGYSNLAYLARFPFDELKIDRSFVCRLTHERTVEDIITAIFMGGQSRLAISPLECGWHRPHNRIRI</sequence>
<dbReference type="PROSITE" id="PS50883">
    <property type="entry name" value="EAL"/>
    <property type="match status" value="1"/>
</dbReference>
<evidence type="ECO:0000313" key="7">
    <source>
        <dbReference type="Proteomes" id="UP000199600"/>
    </source>
</evidence>
<dbReference type="InterPro" id="IPR052155">
    <property type="entry name" value="Biofilm_reg_signaling"/>
</dbReference>
<dbReference type="CDD" id="cd00130">
    <property type="entry name" value="PAS"/>
    <property type="match status" value="1"/>
</dbReference>
<dbReference type="InterPro" id="IPR000160">
    <property type="entry name" value="GGDEF_dom"/>
</dbReference>
<dbReference type="PANTHER" id="PTHR44757">
    <property type="entry name" value="DIGUANYLATE CYCLASE DGCP"/>
    <property type="match status" value="1"/>
</dbReference>
<feature type="domain" description="GGDEF" evidence="5">
    <location>
        <begin position="461"/>
        <end position="594"/>
    </location>
</feature>
<name>A0A1A8Y176_9RHOO</name>
<feature type="domain" description="EAL" evidence="4">
    <location>
        <begin position="603"/>
        <end position="828"/>
    </location>
</feature>
<organism evidence="6 7">
    <name type="scientific">Candidatus Propionivibrio aalborgensis</name>
    <dbReference type="NCBI Taxonomy" id="1860101"/>
    <lineage>
        <taxon>Bacteria</taxon>
        <taxon>Pseudomonadati</taxon>
        <taxon>Pseudomonadota</taxon>
        <taxon>Betaproteobacteria</taxon>
        <taxon>Rhodocyclales</taxon>
        <taxon>Rhodocyclaceae</taxon>
        <taxon>Propionivibrio</taxon>
    </lineage>
</organism>
<dbReference type="Gene3D" id="3.20.20.450">
    <property type="entry name" value="EAL domain"/>
    <property type="match status" value="1"/>
</dbReference>
<dbReference type="Gene3D" id="3.30.450.20">
    <property type="entry name" value="PAS domain"/>
    <property type="match status" value="2"/>
</dbReference>
<evidence type="ECO:0000259" key="5">
    <source>
        <dbReference type="PROSITE" id="PS50887"/>
    </source>
</evidence>
<dbReference type="SMART" id="SM00091">
    <property type="entry name" value="PAS"/>
    <property type="match status" value="2"/>
</dbReference>
<dbReference type="InterPro" id="IPR035965">
    <property type="entry name" value="PAS-like_dom_sf"/>
</dbReference>
<feature type="domain" description="PAS" evidence="2">
    <location>
        <begin position="308"/>
        <end position="348"/>
    </location>
</feature>
<reference evidence="6 7" key="1">
    <citation type="submission" date="2016-06" db="EMBL/GenBank/DDBJ databases">
        <authorList>
            <person name="Kjaerup R.B."/>
            <person name="Dalgaard T.S."/>
            <person name="Juul-Madsen H.R."/>
        </authorList>
    </citation>
    <scope>NUCLEOTIDE SEQUENCE [LARGE SCALE GENOMIC DNA]</scope>
    <source>
        <strain evidence="6">2</strain>
    </source>
</reference>
<dbReference type="EMBL" id="FLQY01000381">
    <property type="protein sequence ID" value="SBT10889.1"/>
    <property type="molecule type" value="Genomic_DNA"/>
</dbReference>
<evidence type="ECO:0000259" key="2">
    <source>
        <dbReference type="PROSITE" id="PS50112"/>
    </source>
</evidence>
<dbReference type="PROSITE" id="PS50887">
    <property type="entry name" value="GGDEF"/>
    <property type="match status" value="1"/>
</dbReference>
<dbReference type="SUPFAM" id="SSF55073">
    <property type="entry name" value="Nucleotide cyclase"/>
    <property type="match status" value="1"/>
</dbReference>
<dbReference type="FunFam" id="3.30.70.270:FF:000001">
    <property type="entry name" value="Diguanylate cyclase domain protein"/>
    <property type="match status" value="1"/>
</dbReference>
<keyword evidence="1" id="KW-0472">Membrane</keyword>
<keyword evidence="1" id="KW-1133">Transmembrane helix</keyword>
<evidence type="ECO:0000313" key="6">
    <source>
        <dbReference type="EMBL" id="SBT10889.1"/>
    </source>
</evidence>
<proteinExistence type="predicted"/>
<accession>A0A1A8Y176</accession>
<dbReference type="AlphaFoldDB" id="A0A1A8Y176"/>
<dbReference type="InterPro" id="IPR001633">
    <property type="entry name" value="EAL_dom"/>
</dbReference>